<name>A0AA88EAQ6_FICCA</name>
<keyword evidence="2" id="KW-1185">Reference proteome</keyword>
<reference evidence="1" key="1">
    <citation type="submission" date="2023-07" db="EMBL/GenBank/DDBJ databases">
        <title>draft genome sequence of fig (Ficus carica).</title>
        <authorList>
            <person name="Takahashi T."/>
            <person name="Nishimura K."/>
        </authorList>
    </citation>
    <scope>NUCLEOTIDE SEQUENCE</scope>
</reference>
<proteinExistence type="predicted"/>
<evidence type="ECO:0000313" key="2">
    <source>
        <dbReference type="Proteomes" id="UP001187192"/>
    </source>
</evidence>
<comment type="caution">
    <text evidence="1">The sequence shown here is derived from an EMBL/GenBank/DDBJ whole genome shotgun (WGS) entry which is preliminary data.</text>
</comment>
<organism evidence="1 2">
    <name type="scientific">Ficus carica</name>
    <name type="common">Common fig</name>
    <dbReference type="NCBI Taxonomy" id="3494"/>
    <lineage>
        <taxon>Eukaryota</taxon>
        <taxon>Viridiplantae</taxon>
        <taxon>Streptophyta</taxon>
        <taxon>Embryophyta</taxon>
        <taxon>Tracheophyta</taxon>
        <taxon>Spermatophyta</taxon>
        <taxon>Magnoliopsida</taxon>
        <taxon>eudicotyledons</taxon>
        <taxon>Gunneridae</taxon>
        <taxon>Pentapetalae</taxon>
        <taxon>rosids</taxon>
        <taxon>fabids</taxon>
        <taxon>Rosales</taxon>
        <taxon>Moraceae</taxon>
        <taxon>Ficeae</taxon>
        <taxon>Ficus</taxon>
    </lineage>
</organism>
<accession>A0AA88EAQ6</accession>
<dbReference type="Proteomes" id="UP001187192">
    <property type="component" value="Unassembled WGS sequence"/>
</dbReference>
<gene>
    <name evidence="1" type="ORF">TIFTF001_052642</name>
</gene>
<protein>
    <submittedName>
        <fullName evidence="1">Uncharacterized protein</fullName>
    </submittedName>
</protein>
<evidence type="ECO:0000313" key="1">
    <source>
        <dbReference type="EMBL" id="GMN71214.1"/>
    </source>
</evidence>
<feature type="non-terminal residue" evidence="1">
    <location>
        <position position="113"/>
    </location>
</feature>
<sequence>MGIVLWSKDGNVKEFSILSCSVVIPTQEMSIATPTPPVYIESNPSFTPKRFCSASHCCLPPPVAVDSPSRDVRRCAPPSISIDKHYKYFRQLYCPSAQCCPWATQACHTVPPH</sequence>
<dbReference type="EMBL" id="BTGU01011301">
    <property type="protein sequence ID" value="GMN71214.1"/>
    <property type="molecule type" value="Genomic_DNA"/>
</dbReference>
<dbReference type="AlphaFoldDB" id="A0AA88EAQ6"/>